<organism evidence="2 3">
    <name type="scientific">Bittarella massiliensis</name>
    <name type="common">ex Durand et al. 2017</name>
    <dbReference type="NCBI Taxonomy" id="1720313"/>
    <lineage>
        <taxon>Bacteria</taxon>
        <taxon>Bacillati</taxon>
        <taxon>Bacillota</taxon>
        <taxon>Clostridia</taxon>
        <taxon>Eubacteriales</taxon>
        <taxon>Oscillospiraceae</taxon>
        <taxon>Bittarella (ex Durand et al. 2017)</taxon>
    </lineage>
</organism>
<dbReference type="PANTHER" id="PTHR28047">
    <property type="entry name" value="PROTEIN DCG1"/>
    <property type="match status" value="1"/>
</dbReference>
<dbReference type="RefSeq" id="WP_021658126.1">
    <property type="nucleotide sequence ID" value="NZ_FQVY01000003.1"/>
</dbReference>
<protein>
    <submittedName>
        <fullName evidence="2">Allantoin racemase</fullName>
    </submittedName>
</protein>
<dbReference type="InterPro" id="IPR015942">
    <property type="entry name" value="Asp/Glu/hydantoin_racemase"/>
</dbReference>
<gene>
    <name evidence="2" type="ORF">SAMN05444424_2186</name>
</gene>
<evidence type="ECO:0000313" key="3">
    <source>
        <dbReference type="Proteomes" id="UP000184089"/>
    </source>
</evidence>
<dbReference type="EMBL" id="FQVY01000003">
    <property type="protein sequence ID" value="SHG34501.1"/>
    <property type="molecule type" value="Genomic_DNA"/>
</dbReference>
<proteinExistence type="inferred from homology"/>
<dbReference type="InterPro" id="IPR052186">
    <property type="entry name" value="Hydantoin_racemase-like"/>
</dbReference>
<dbReference type="Gene3D" id="3.40.50.12500">
    <property type="match status" value="1"/>
</dbReference>
<evidence type="ECO:0000256" key="1">
    <source>
        <dbReference type="ARBA" id="ARBA00038414"/>
    </source>
</evidence>
<name>A0AAQ1MEH0_9FIRM</name>
<dbReference type="PANTHER" id="PTHR28047:SF5">
    <property type="entry name" value="PROTEIN DCG1"/>
    <property type="match status" value="1"/>
</dbReference>
<dbReference type="Pfam" id="PF01177">
    <property type="entry name" value="Asp_Glu_race"/>
    <property type="match status" value="1"/>
</dbReference>
<sequence length="245" mass="25339">MKLKFINPDSGMSRAELAAREALLSRAAGPDTAISMDCPQRTQVCIDSDLDVAVAAPEIVQMALQAQADGFDAVCLYCFSDPGLSACRELLQIPVVGGAQASLALAAQLGHRFSVLTTAAGRIPQKAAFVRALGFGNALASVRSAEHGPNEGRSPATDGALVKKLAQTCRRCAEEDGADTVILGCLSFAGLGAQVSALAGLPVIDPAFTLVGIAELLVRQGLCHSKLAYPLPPRAVRAWSGGTID</sequence>
<dbReference type="AlphaFoldDB" id="A0AAQ1MEH0"/>
<dbReference type="Proteomes" id="UP000184089">
    <property type="component" value="Unassembled WGS sequence"/>
</dbReference>
<comment type="similarity">
    <text evidence="1">Belongs to the HyuE racemase family.</text>
</comment>
<accession>A0AAQ1MEH0</accession>
<dbReference type="InterPro" id="IPR053714">
    <property type="entry name" value="Iso_Racemase_Enz_sf"/>
</dbReference>
<dbReference type="GO" id="GO:0047661">
    <property type="term" value="F:amino-acid racemase activity"/>
    <property type="evidence" value="ECO:0007669"/>
    <property type="project" value="InterPro"/>
</dbReference>
<evidence type="ECO:0000313" key="2">
    <source>
        <dbReference type="EMBL" id="SHG34501.1"/>
    </source>
</evidence>
<reference evidence="3" key="1">
    <citation type="submission" date="2016-11" db="EMBL/GenBank/DDBJ databases">
        <authorList>
            <person name="Jaros S."/>
            <person name="Januszkiewicz K."/>
            <person name="Wedrychowicz H."/>
        </authorList>
    </citation>
    <scope>NUCLEOTIDE SEQUENCE [LARGE SCALE GENOMIC DNA]</scope>
    <source>
        <strain evidence="3">DSM 4029</strain>
    </source>
</reference>
<comment type="caution">
    <text evidence="2">The sequence shown here is derived from an EMBL/GenBank/DDBJ whole genome shotgun (WGS) entry which is preliminary data.</text>
</comment>